<accession>A0A4S4D3T6</accession>
<reference evidence="5 6" key="1">
    <citation type="journal article" date="2018" name="Proc. Natl. Acad. Sci. U.S.A.">
        <title>Draft genome sequence of Camellia sinensis var. sinensis provides insights into the evolution of the tea genome and tea quality.</title>
        <authorList>
            <person name="Wei C."/>
            <person name="Yang H."/>
            <person name="Wang S."/>
            <person name="Zhao J."/>
            <person name="Liu C."/>
            <person name="Gao L."/>
            <person name="Xia E."/>
            <person name="Lu Y."/>
            <person name="Tai Y."/>
            <person name="She G."/>
            <person name="Sun J."/>
            <person name="Cao H."/>
            <person name="Tong W."/>
            <person name="Gao Q."/>
            <person name="Li Y."/>
            <person name="Deng W."/>
            <person name="Jiang X."/>
            <person name="Wang W."/>
            <person name="Chen Q."/>
            <person name="Zhang S."/>
            <person name="Li H."/>
            <person name="Wu J."/>
            <person name="Wang P."/>
            <person name="Li P."/>
            <person name="Shi C."/>
            <person name="Zheng F."/>
            <person name="Jian J."/>
            <person name="Huang B."/>
            <person name="Shan D."/>
            <person name="Shi M."/>
            <person name="Fang C."/>
            <person name="Yue Y."/>
            <person name="Li F."/>
            <person name="Li D."/>
            <person name="Wei S."/>
            <person name="Han B."/>
            <person name="Jiang C."/>
            <person name="Yin Y."/>
            <person name="Xia T."/>
            <person name="Zhang Z."/>
            <person name="Bennetzen J.L."/>
            <person name="Zhao S."/>
            <person name="Wan X."/>
        </authorList>
    </citation>
    <scope>NUCLEOTIDE SEQUENCE [LARGE SCALE GENOMIC DNA]</scope>
    <source>
        <strain evidence="6">cv. Shuchazao</strain>
        <tissue evidence="5">Leaf</tissue>
    </source>
</reference>
<dbReference type="EMBL" id="SDRB02012688">
    <property type="protein sequence ID" value="THF96979.1"/>
    <property type="molecule type" value="Genomic_DNA"/>
</dbReference>
<dbReference type="GO" id="GO:0043527">
    <property type="term" value="C:tRNA methyltransferase complex"/>
    <property type="evidence" value="ECO:0007669"/>
    <property type="project" value="TreeGrafter"/>
</dbReference>
<evidence type="ECO:0000256" key="4">
    <source>
        <dbReference type="ARBA" id="ARBA00023242"/>
    </source>
</evidence>
<evidence type="ECO:0000256" key="2">
    <source>
        <dbReference type="ARBA" id="ARBA00022574"/>
    </source>
</evidence>
<gene>
    <name evidence="5" type="ORF">TEA_026097</name>
</gene>
<evidence type="ECO:0000256" key="3">
    <source>
        <dbReference type="ARBA" id="ARBA00022737"/>
    </source>
</evidence>
<name>A0A4S4D3T6_CAMSN</name>
<comment type="caution">
    <text evidence="5">The sequence shown here is derived from an EMBL/GenBank/DDBJ whole genome shotgun (WGS) entry which is preliminary data.</text>
</comment>
<dbReference type="InterPro" id="IPR028884">
    <property type="entry name" value="Trm82"/>
</dbReference>
<sequence length="262" mass="28298">MNSSRSQRVISSKVLKSGCGRRNGGGGAVAVAGCKGRSVTVAAVTIVTAPLRPLVPLRRRYGAVTTAIATAMADTPVNLNHTAKAAVTGGAPLSLSLSLDSSFVLCYIDLKLWEIAKREEGLVSIPEEVISGEVVLDFSDRFESDFDFEVLSLDFEASPQEVLKLGNSTRINEQCLELQKYIKDDVSKMKEFSPDGRFIISADRDFKIRVTLFPKKTLDGAHEIQSFCLGLHKLSLLNMEGCPVTAASFDSLAGSLLPFLLL</sequence>
<dbReference type="GO" id="GO:0005634">
    <property type="term" value="C:nucleus"/>
    <property type="evidence" value="ECO:0007669"/>
    <property type="project" value="UniProtKB-SubCell"/>
</dbReference>
<dbReference type="GO" id="GO:0006400">
    <property type="term" value="P:tRNA modification"/>
    <property type="evidence" value="ECO:0007669"/>
    <property type="project" value="TreeGrafter"/>
</dbReference>
<keyword evidence="6" id="KW-1185">Reference proteome</keyword>
<protein>
    <submittedName>
        <fullName evidence="5">Uncharacterized protein</fullName>
    </submittedName>
</protein>
<dbReference type="PANTHER" id="PTHR16288">
    <property type="entry name" value="WD40 REPEAT PROTEIN 4"/>
    <property type="match status" value="1"/>
</dbReference>
<evidence type="ECO:0000313" key="6">
    <source>
        <dbReference type="Proteomes" id="UP000306102"/>
    </source>
</evidence>
<keyword evidence="4" id="KW-0539">Nucleus</keyword>
<evidence type="ECO:0000313" key="5">
    <source>
        <dbReference type="EMBL" id="THF96979.1"/>
    </source>
</evidence>
<organism evidence="5 6">
    <name type="scientific">Camellia sinensis var. sinensis</name>
    <name type="common">China tea</name>
    <dbReference type="NCBI Taxonomy" id="542762"/>
    <lineage>
        <taxon>Eukaryota</taxon>
        <taxon>Viridiplantae</taxon>
        <taxon>Streptophyta</taxon>
        <taxon>Embryophyta</taxon>
        <taxon>Tracheophyta</taxon>
        <taxon>Spermatophyta</taxon>
        <taxon>Magnoliopsida</taxon>
        <taxon>eudicotyledons</taxon>
        <taxon>Gunneridae</taxon>
        <taxon>Pentapetalae</taxon>
        <taxon>asterids</taxon>
        <taxon>Ericales</taxon>
        <taxon>Theaceae</taxon>
        <taxon>Camellia</taxon>
    </lineage>
</organism>
<keyword evidence="3" id="KW-0677">Repeat</keyword>
<dbReference type="AlphaFoldDB" id="A0A4S4D3T6"/>
<dbReference type="PANTHER" id="PTHR16288:SF0">
    <property type="entry name" value="TRNA (GUANINE-N(7)-)-METHYLTRANSFERASE NON-CATALYTIC SUBUNIT WDR4"/>
    <property type="match status" value="1"/>
</dbReference>
<dbReference type="STRING" id="542762.A0A4S4D3T6"/>
<dbReference type="Proteomes" id="UP000306102">
    <property type="component" value="Unassembled WGS sequence"/>
</dbReference>
<dbReference type="GO" id="GO:0036265">
    <property type="term" value="P:RNA (guanine-N7)-methylation"/>
    <property type="evidence" value="ECO:0007669"/>
    <property type="project" value="InterPro"/>
</dbReference>
<keyword evidence="2" id="KW-0853">WD repeat</keyword>
<evidence type="ECO:0000256" key="1">
    <source>
        <dbReference type="ARBA" id="ARBA00004123"/>
    </source>
</evidence>
<dbReference type="PROSITE" id="PS51257">
    <property type="entry name" value="PROKAR_LIPOPROTEIN"/>
    <property type="match status" value="1"/>
</dbReference>
<proteinExistence type="predicted"/>
<dbReference type="GO" id="GO:0005829">
    <property type="term" value="C:cytosol"/>
    <property type="evidence" value="ECO:0007669"/>
    <property type="project" value="TreeGrafter"/>
</dbReference>
<comment type="subcellular location">
    <subcellularLocation>
        <location evidence="1">Nucleus</location>
    </subcellularLocation>
</comment>